<organism evidence="2 3">
    <name type="scientific">Brassica cretica</name>
    <name type="common">Mustard</name>
    <dbReference type="NCBI Taxonomy" id="69181"/>
    <lineage>
        <taxon>Eukaryota</taxon>
        <taxon>Viridiplantae</taxon>
        <taxon>Streptophyta</taxon>
        <taxon>Embryophyta</taxon>
        <taxon>Tracheophyta</taxon>
        <taxon>Spermatophyta</taxon>
        <taxon>Magnoliopsida</taxon>
        <taxon>eudicotyledons</taxon>
        <taxon>Gunneridae</taxon>
        <taxon>Pentapetalae</taxon>
        <taxon>rosids</taxon>
        <taxon>malvids</taxon>
        <taxon>Brassicales</taxon>
        <taxon>Brassicaceae</taxon>
        <taxon>Brassiceae</taxon>
        <taxon>Brassica</taxon>
    </lineage>
</organism>
<dbReference type="EMBL" id="QGKX02001621">
    <property type="protein sequence ID" value="KAF3505137.1"/>
    <property type="molecule type" value="Genomic_DNA"/>
</dbReference>
<dbReference type="Proteomes" id="UP000712600">
    <property type="component" value="Unassembled WGS sequence"/>
</dbReference>
<evidence type="ECO:0000313" key="3">
    <source>
        <dbReference type="Proteomes" id="UP000712600"/>
    </source>
</evidence>
<sequence length="155" mass="18290">MSSSEDKCEVFKDKHEDLRKMEYFRKAINSTEGRKEKSKPPQGGVYKDFEAPSGQKPSQAPRAPREGSEEEEMTNLRLGNATCRPHNTPASQSPEFRHLRVLRSQRHNRFQELVKGLDMFRLDDRREMRTKFFERHRFETGKKKIPTTMKEKEGF</sequence>
<evidence type="ECO:0000313" key="2">
    <source>
        <dbReference type="EMBL" id="KAF3505137.1"/>
    </source>
</evidence>
<protein>
    <submittedName>
        <fullName evidence="2">Uncharacterized protein</fullName>
    </submittedName>
</protein>
<reference evidence="2" key="1">
    <citation type="submission" date="2019-12" db="EMBL/GenBank/DDBJ databases">
        <title>Genome sequencing and annotation of Brassica cretica.</title>
        <authorList>
            <person name="Studholme D.J."/>
            <person name="Sarris P."/>
        </authorList>
    </citation>
    <scope>NUCLEOTIDE SEQUENCE</scope>
    <source>
        <strain evidence="2">PFS-109/04</strain>
        <tissue evidence="2">Leaf</tissue>
    </source>
</reference>
<feature type="region of interest" description="Disordered" evidence="1">
    <location>
        <begin position="26"/>
        <end position="97"/>
    </location>
</feature>
<gene>
    <name evidence="2" type="ORF">F2Q69_00043301</name>
</gene>
<accession>A0A8S9NSZ9</accession>
<dbReference type="AlphaFoldDB" id="A0A8S9NSZ9"/>
<proteinExistence type="predicted"/>
<name>A0A8S9NSZ9_BRACR</name>
<comment type="caution">
    <text evidence="2">The sequence shown here is derived from an EMBL/GenBank/DDBJ whole genome shotgun (WGS) entry which is preliminary data.</text>
</comment>
<evidence type="ECO:0000256" key="1">
    <source>
        <dbReference type="SAM" id="MobiDB-lite"/>
    </source>
</evidence>